<protein>
    <submittedName>
        <fullName evidence="4">NAD(P)-dependent oxidoreductase</fullName>
    </submittedName>
</protein>
<evidence type="ECO:0000313" key="4">
    <source>
        <dbReference type="EMBL" id="NWF48310.1"/>
    </source>
</evidence>
<proteinExistence type="predicted"/>
<keyword evidence="2" id="KW-0119">Carbohydrate metabolism</keyword>
<accession>A0A7Y8H0L8</accession>
<organism evidence="4 5">
    <name type="scientific">Hydrogenophaga aromaticivorans</name>
    <dbReference type="NCBI Taxonomy" id="2610898"/>
    <lineage>
        <taxon>Bacteria</taxon>
        <taxon>Pseudomonadati</taxon>
        <taxon>Pseudomonadota</taxon>
        <taxon>Betaproteobacteria</taxon>
        <taxon>Burkholderiales</taxon>
        <taxon>Comamonadaceae</taxon>
        <taxon>Hydrogenophaga</taxon>
    </lineage>
</organism>
<keyword evidence="5" id="KW-1185">Reference proteome</keyword>
<dbReference type="SUPFAM" id="SSF51735">
    <property type="entry name" value="NAD(P)-binding Rossmann-fold domains"/>
    <property type="match status" value="1"/>
</dbReference>
<dbReference type="Pfam" id="PF01370">
    <property type="entry name" value="Epimerase"/>
    <property type="match status" value="1"/>
</dbReference>
<feature type="domain" description="NAD-dependent epimerase/dehydratase" evidence="3">
    <location>
        <begin position="15"/>
        <end position="186"/>
    </location>
</feature>
<comment type="caution">
    <text evidence="4">The sequence shown here is derived from an EMBL/GenBank/DDBJ whole genome shotgun (WGS) entry which is preliminary data.</text>
</comment>
<dbReference type="RefSeq" id="WP_177138865.1">
    <property type="nucleotide sequence ID" value="NZ_VYGV01000026.1"/>
</dbReference>
<dbReference type="PANTHER" id="PTHR43103:SF3">
    <property type="entry name" value="ADP-L-GLYCERO-D-MANNO-HEPTOSE-6-EPIMERASE"/>
    <property type="match status" value="1"/>
</dbReference>
<dbReference type="InterPro" id="IPR036291">
    <property type="entry name" value="NAD(P)-bd_dom_sf"/>
</dbReference>
<dbReference type="EMBL" id="VYGV01000026">
    <property type="protein sequence ID" value="NWF48310.1"/>
    <property type="molecule type" value="Genomic_DNA"/>
</dbReference>
<dbReference type="InterPro" id="IPR001509">
    <property type="entry name" value="Epimerase_deHydtase"/>
</dbReference>
<evidence type="ECO:0000256" key="1">
    <source>
        <dbReference type="ARBA" id="ARBA00022857"/>
    </source>
</evidence>
<dbReference type="Gene3D" id="3.40.50.720">
    <property type="entry name" value="NAD(P)-binding Rossmann-like Domain"/>
    <property type="match status" value="1"/>
</dbReference>
<evidence type="ECO:0000256" key="2">
    <source>
        <dbReference type="ARBA" id="ARBA00023277"/>
    </source>
</evidence>
<evidence type="ECO:0000313" key="5">
    <source>
        <dbReference type="Proteomes" id="UP000545507"/>
    </source>
</evidence>
<keyword evidence="1" id="KW-0521">NADP</keyword>
<gene>
    <name evidence="4" type="ORF">F3K02_24095</name>
</gene>
<dbReference type="AlphaFoldDB" id="A0A7Y8H0L8"/>
<name>A0A7Y8H0L8_9BURK</name>
<dbReference type="PANTHER" id="PTHR43103">
    <property type="entry name" value="NUCLEOSIDE-DIPHOSPHATE-SUGAR EPIMERASE"/>
    <property type="match status" value="1"/>
</dbReference>
<evidence type="ECO:0000259" key="3">
    <source>
        <dbReference type="Pfam" id="PF01370"/>
    </source>
</evidence>
<dbReference type="CDD" id="cd08946">
    <property type="entry name" value="SDR_e"/>
    <property type="match status" value="1"/>
</dbReference>
<reference evidence="4 5" key="1">
    <citation type="submission" date="2019-09" db="EMBL/GenBank/DDBJ databases">
        <title>Hydrogenophaga aromatica sp. nov., isolated from a para-xylene-degrading enrichment culture.</title>
        <authorList>
            <person name="Tancsics A."/>
            <person name="Banerjee S."/>
        </authorList>
    </citation>
    <scope>NUCLEOTIDE SEQUENCE [LARGE SCALE GENOMIC DNA]</scope>
    <source>
        <strain evidence="4 5">D2P1</strain>
    </source>
</reference>
<dbReference type="Proteomes" id="UP000545507">
    <property type="component" value="Unassembled WGS sequence"/>
</dbReference>
<sequence>MLAQPASPLKLNRLLLTGAAGNLGRELRPRLKAYCEVLRLSHRSDMGAAAAGEETFIADLADKDRVHAMLTGVDAVVHMGGVSTEQPWEPILAGNIVGMVNLYEAARQHGTKRIVFASSNHVTGFYRQDEVITPRAAPRPDGFYGLSKAFGEDLAQLYWDRWGIETVSLRIGSSFSEPRDRRMLATYLSYDDLERLIVAALTAPIVGHSIIYGVSDNQTSWWDNTPAKHIGYRPQDSSDGFRPAVEARQPSIDRHDPAALYQGGAFVKAAPHG</sequence>